<sequence>MKISDVILESTLVEGKGLYNRKPTDPPFLAVASNTFSAKAGDPYQFQSIQNYPKLGAFPDAETFTANVKAVDKQAKAQTGYPIIWVNNATKKHLSFALVQFVGPKNKPIYFGRFFNSIEGNMNGKWDNNEVPGLQPDLKASRKARAGLKPQDVFGAQDTFNSGAELMVAVQQSPAIANNIKAGLAMIPKGQLPRFVGEAANFTAVRDNLGEVIQPLAVTSGLVGGDAELARKTVLKNAPWNKMGIHFPGGKTAGLVDFYLRAGNLSLGVSSKGDKGAPASAKNLYDGMVKAKKDGQNLDEAYPFAAKIVSHIATESMLDGPLKLAIEYGLITQDNAVDIVKMIKSHQRDNPPAWITLWTDKFAAKAHTNWNYGYWVLAAVAQAVATKINENPDFSKGCIAFLNSSSMMQIYTDAAKDKHDAVITGFRSVYPPKFQGTIILDAGKSYYATGNHQKIVFDFKPA</sequence>
<reference evidence="1" key="1">
    <citation type="submission" date="2020-04" db="EMBL/GenBank/DDBJ databases">
        <authorList>
            <person name="Chiriac C."/>
            <person name="Salcher M."/>
            <person name="Ghai R."/>
            <person name="Kavagutti S V."/>
        </authorList>
    </citation>
    <scope>NUCLEOTIDE SEQUENCE</scope>
</reference>
<protein>
    <submittedName>
        <fullName evidence="1">Uncharacterized protein</fullName>
    </submittedName>
</protein>
<gene>
    <name evidence="1" type="ORF">UFOVP112_192</name>
</gene>
<evidence type="ECO:0000313" key="1">
    <source>
        <dbReference type="EMBL" id="CAB4129094.1"/>
    </source>
</evidence>
<name>A0A6J5L3K7_9CAUD</name>
<proteinExistence type="predicted"/>
<accession>A0A6J5L3K7</accession>
<dbReference type="EMBL" id="LR796233">
    <property type="protein sequence ID" value="CAB4129094.1"/>
    <property type="molecule type" value="Genomic_DNA"/>
</dbReference>
<organism evidence="1">
    <name type="scientific">uncultured Caudovirales phage</name>
    <dbReference type="NCBI Taxonomy" id="2100421"/>
    <lineage>
        <taxon>Viruses</taxon>
        <taxon>Duplodnaviria</taxon>
        <taxon>Heunggongvirae</taxon>
        <taxon>Uroviricota</taxon>
        <taxon>Caudoviricetes</taxon>
        <taxon>Peduoviridae</taxon>
        <taxon>Maltschvirus</taxon>
        <taxon>Maltschvirus maltsch</taxon>
    </lineage>
</organism>